<dbReference type="AlphaFoldDB" id="A0A9D2SJI0"/>
<dbReference type="InterPro" id="IPR003838">
    <property type="entry name" value="ABC3_permease_C"/>
</dbReference>
<evidence type="ECO:0000256" key="3">
    <source>
        <dbReference type="ARBA" id="ARBA00022692"/>
    </source>
</evidence>
<feature type="domain" description="ABC3 transporter permease C-terminal" evidence="8">
    <location>
        <begin position="258"/>
        <end position="352"/>
    </location>
</feature>
<feature type="transmembrane region" description="Helical" evidence="7">
    <location>
        <begin position="706"/>
        <end position="733"/>
    </location>
</feature>
<organism evidence="9 10">
    <name type="scientific">Candidatus Blautia merdigallinarum</name>
    <dbReference type="NCBI Taxonomy" id="2838495"/>
    <lineage>
        <taxon>Bacteria</taxon>
        <taxon>Bacillati</taxon>
        <taxon>Bacillota</taxon>
        <taxon>Clostridia</taxon>
        <taxon>Lachnospirales</taxon>
        <taxon>Lachnospiraceae</taxon>
        <taxon>Blautia</taxon>
    </lineage>
</organism>
<keyword evidence="5 7" id="KW-0472">Membrane</keyword>
<keyword evidence="3 7" id="KW-0812">Transmembrane</keyword>
<feature type="transmembrane region" description="Helical" evidence="7">
    <location>
        <begin position="306"/>
        <end position="330"/>
    </location>
</feature>
<dbReference type="GO" id="GO:0005886">
    <property type="term" value="C:plasma membrane"/>
    <property type="evidence" value="ECO:0007669"/>
    <property type="project" value="UniProtKB-SubCell"/>
</dbReference>
<evidence type="ECO:0000259" key="8">
    <source>
        <dbReference type="Pfam" id="PF02687"/>
    </source>
</evidence>
<dbReference type="Proteomes" id="UP000823893">
    <property type="component" value="Unassembled WGS sequence"/>
</dbReference>
<proteinExistence type="inferred from homology"/>
<feature type="transmembrane region" description="Helical" evidence="7">
    <location>
        <begin position="402"/>
        <end position="424"/>
    </location>
</feature>
<gene>
    <name evidence="9" type="ORF">H9935_05970</name>
</gene>
<name>A0A9D2SJI0_9FIRM</name>
<evidence type="ECO:0000256" key="7">
    <source>
        <dbReference type="SAM" id="Phobius"/>
    </source>
</evidence>
<accession>A0A9D2SJI0</accession>
<evidence type="ECO:0000256" key="6">
    <source>
        <dbReference type="ARBA" id="ARBA00038076"/>
    </source>
</evidence>
<dbReference type="PANTHER" id="PTHR30572:SF4">
    <property type="entry name" value="ABC TRANSPORTER PERMEASE YTRF"/>
    <property type="match status" value="1"/>
</dbReference>
<evidence type="ECO:0000313" key="9">
    <source>
        <dbReference type="EMBL" id="HJC10347.1"/>
    </source>
</evidence>
<dbReference type="InterPro" id="IPR050250">
    <property type="entry name" value="Macrolide_Exporter_MacB"/>
</dbReference>
<evidence type="ECO:0000256" key="2">
    <source>
        <dbReference type="ARBA" id="ARBA00022475"/>
    </source>
</evidence>
<evidence type="ECO:0000256" key="5">
    <source>
        <dbReference type="ARBA" id="ARBA00023136"/>
    </source>
</evidence>
<feature type="transmembrane region" description="Helical" evidence="7">
    <location>
        <begin position="25"/>
        <end position="44"/>
    </location>
</feature>
<feature type="transmembrane region" description="Helical" evidence="7">
    <location>
        <begin position="753"/>
        <end position="775"/>
    </location>
</feature>
<comment type="subcellular location">
    <subcellularLocation>
        <location evidence="1">Cell membrane</location>
        <topology evidence="1">Multi-pass membrane protein</topology>
    </subcellularLocation>
</comment>
<evidence type="ECO:0000256" key="1">
    <source>
        <dbReference type="ARBA" id="ARBA00004651"/>
    </source>
</evidence>
<dbReference type="EMBL" id="DWWV01000071">
    <property type="protein sequence ID" value="HJC10347.1"/>
    <property type="molecule type" value="Genomic_DNA"/>
</dbReference>
<feature type="domain" description="ABC3 transporter permease C-terminal" evidence="8">
    <location>
        <begin position="664"/>
        <end position="778"/>
    </location>
</feature>
<comment type="caution">
    <text evidence="9">The sequence shown here is derived from an EMBL/GenBank/DDBJ whole genome shotgun (WGS) entry which is preliminary data.</text>
</comment>
<reference evidence="9" key="2">
    <citation type="submission" date="2021-04" db="EMBL/GenBank/DDBJ databases">
        <authorList>
            <person name="Gilroy R."/>
        </authorList>
    </citation>
    <scope>NUCLEOTIDE SEQUENCE</scope>
    <source>
        <strain evidence="9">ChiSxjej6B18-287</strain>
    </source>
</reference>
<evidence type="ECO:0000313" key="10">
    <source>
        <dbReference type="Proteomes" id="UP000823893"/>
    </source>
</evidence>
<protein>
    <submittedName>
        <fullName evidence="9">ABC transporter permease</fullName>
    </submittedName>
</protein>
<feature type="transmembrane region" description="Helical" evidence="7">
    <location>
        <begin position="654"/>
        <end position="675"/>
    </location>
</feature>
<keyword evidence="4 7" id="KW-1133">Transmembrane helix</keyword>
<dbReference type="GO" id="GO:0022857">
    <property type="term" value="F:transmembrane transporter activity"/>
    <property type="evidence" value="ECO:0007669"/>
    <property type="project" value="TreeGrafter"/>
</dbReference>
<feature type="transmembrane region" description="Helical" evidence="7">
    <location>
        <begin position="336"/>
        <end position="354"/>
    </location>
</feature>
<comment type="similarity">
    <text evidence="6">Belongs to the ABC-4 integral membrane protein family.</text>
</comment>
<dbReference type="Pfam" id="PF02687">
    <property type="entry name" value="FtsX"/>
    <property type="match status" value="2"/>
</dbReference>
<feature type="transmembrane region" description="Helical" evidence="7">
    <location>
        <begin position="250"/>
        <end position="277"/>
    </location>
</feature>
<sequence length="788" mass="90024">MSLIANNNQNPTWKLVIKTLKADKFRTFCILFAICTCTFVMTFLPCFNTLDYLAIYDEFREQEHASFTMLSQENTAALSQDSHFEKTALEKYGDFGRLNGTYARPVYQQMAGNVSSIHQILKGNFPQDSRDILIDSNLSQKLQADLGDSLTFQEKDGNTQVFQVCGITESASGTSVPCFYVSDSFAQSSSMFTGKDFSLKIWLKPEFLTKGFDKNTSLIRDLALKYGIPKSNLFINYYSIDTNPLGPSMVFIYVLLDLLVLVIGLLVIYSIFCISIMSRIRAFGQMQTLGMTSRQIRRMVNQESSLLCVAGSLGGILPGLLLAGIAARYWSAPHMIGTGLVVLICSYVFIMAFLQKPARTASRITPWEAVNYQEDPFCPVTGKLSCRLLGHMRAKNNRQRMFLSRLSMIVGGIFFLLTATYMSYYHIDSRARSSYFQNADYILSYDSQYLDSSATELVEYQKQDIFNQDFLRSLENFPQVDRVFPIHEEYVNILTEYGTESSNMIAFDKETFALIQPYLKDSQITYEDLVREGSIIFNPIYDYETDFSPGNSLTLSYYDGEGYQEKDLPVGAIIDPKFSQDNIELNSSFLVPAPVFEELYPGLNTINQVYIRTEGHTLSPDLEEYLKDFMEDCPLIRMSSFEDYQRELTRQNNLFILLFAGSTLIVIIFSVLNLLNATLNKMITQNRELALFEAVGMSRKEIKKMLLYECLYISRMPLIISWITGSLISYLFYIFLVRTLEEAVSYVFPLFPLLLWSAFVLAVPSMITLLCYRHFTKTGLMERLKRDK</sequence>
<dbReference type="PANTHER" id="PTHR30572">
    <property type="entry name" value="MEMBRANE COMPONENT OF TRANSPORTER-RELATED"/>
    <property type="match status" value="1"/>
</dbReference>
<evidence type="ECO:0000256" key="4">
    <source>
        <dbReference type="ARBA" id="ARBA00022989"/>
    </source>
</evidence>
<reference evidence="9" key="1">
    <citation type="journal article" date="2021" name="PeerJ">
        <title>Extensive microbial diversity within the chicken gut microbiome revealed by metagenomics and culture.</title>
        <authorList>
            <person name="Gilroy R."/>
            <person name="Ravi A."/>
            <person name="Getino M."/>
            <person name="Pursley I."/>
            <person name="Horton D.L."/>
            <person name="Alikhan N.F."/>
            <person name="Baker D."/>
            <person name="Gharbi K."/>
            <person name="Hall N."/>
            <person name="Watson M."/>
            <person name="Adriaenssens E.M."/>
            <person name="Foster-Nyarko E."/>
            <person name="Jarju S."/>
            <person name="Secka A."/>
            <person name="Antonio M."/>
            <person name="Oren A."/>
            <person name="Chaudhuri R.R."/>
            <person name="La Ragione R."/>
            <person name="Hildebrand F."/>
            <person name="Pallen M.J."/>
        </authorList>
    </citation>
    <scope>NUCLEOTIDE SEQUENCE</scope>
    <source>
        <strain evidence="9">ChiSxjej6B18-287</strain>
    </source>
</reference>
<keyword evidence="2" id="KW-1003">Cell membrane</keyword>